<keyword evidence="1" id="KW-0472">Membrane</keyword>
<evidence type="ECO:0000313" key="3">
    <source>
        <dbReference type="Proteomes" id="UP000250831"/>
    </source>
</evidence>
<sequence>MDNLTVQYLIVGVLVLAAVWYVVGNVRKSLKGKSSCSKGCGCSCGTVEKPQKAN</sequence>
<comment type="caution">
    <text evidence="2">The sequence shown here is derived from an EMBL/GenBank/DDBJ whole genome shotgun (WGS) entry which is preliminary data.</text>
</comment>
<accession>A0A363NKC8</accession>
<keyword evidence="1" id="KW-1133">Transmembrane helix</keyword>
<proteinExistence type="predicted"/>
<dbReference type="Pfam" id="PF12669">
    <property type="entry name" value="FeoB_associated"/>
    <property type="match status" value="1"/>
</dbReference>
<dbReference type="EMBL" id="QCXX01000012">
    <property type="protein sequence ID" value="PUV21157.1"/>
    <property type="molecule type" value="Genomic_DNA"/>
</dbReference>
<name>A0A363NKC8_9SPHI</name>
<feature type="transmembrane region" description="Helical" evidence="1">
    <location>
        <begin position="6"/>
        <end position="23"/>
    </location>
</feature>
<gene>
    <name evidence="2" type="ORF">DCO56_28410</name>
</gene>
<dbReference type="AlphaFoldDB" id="A0A363NKC8"/>
<evidence type="ECO:0000313" key="2">
    <source>
        <dbReference type="EMBL" id="PUV21157.1"/>
    </source>
</evidence>
<keyword evidence="1" id="KW-0812">Transmembrane</keyword>
<keyword evidence="3" id="KW-1185">Reference proteome</keyword>
<dbReference type="Proteomes" id="UP000250831">
    <property type="component" value="Unassembled WGS sequence"/>
</dbReference>
<dbReference type="RefSeq" id="WP_108637056.1">
    <property type="nucleotide sequence ID" value="NZ_DAMCKI010000026.1"/>
</dbReference>
<evidence type="ECO:0000256" key="1">
    <source>
        <dbReference type="SAM" id="Phobius"/>
    </source>
</evidence>
<protein>
    <submittedName>
        <fullName evidence="2">FeoB-associated Cys-rich membrane protein</fullName>
    </submittedName>
</protein>
<organism evidence="2 3">
    <name type="scientific">Sphingobacterium athyrii</name>
    <dbReference type="NCBI Taxonomy" id="2152717"/>
    <lineage>
        <taxon>Bacteria</taxon>
        <taxon>Pseudomonadati</taxon>
        <taxon>Bacteroidota</taxon>
        <taxon>Sphingobacteriia</taxon>
        <taxon>Sphingobacteriales</taxon>
        <taxon>Sphingobacteriaceae</taxon>
        <taxon>Sphingobacterium</taxon>
    </lineage>
</organism>
<reference evidence="2 3" key="1">
    <citation type="submission" date="2018-04" db="EMBL/GenBank/DDBJ databases">
        <title>Sphingobacterium sp. M46 Genome.</title>
        <authorList>
            <person name="Cheng J."/>
            <person name="Li Y."/>
        </authorList>
    </citation>
    <scope>NUCLEOTIDE SEQUENCE [LARGE SCALE GENOMIC DNA]</scope>
    <source>
        <strain evidence="2 3">M46</strain>
    </source>
</reference>